<evidence type="ECO:0000313" key="1">
    <source>
        <dbReference type="EMBL" id="KAA6310977.1"/>
    </source>
</evidence>
<gene>
    <name evidence="1" type="ORF">EZS27_037812</name>
</gene>
<sequence length="29" mass="3193">LTGIIISDYPANDDIISTDHVFVCHNCIC</sequence>
<name>A0A5J4PN54_9ZZZZ</name>
<feature type="non-terminal residue" evidence="1">
    <location>
        <position position="1"/>
    </location>
</feature>
<organism evidence="1">
    <name type="scientific">termite gut metagenome</name>
    <dbReference type="NCBI Taxonomy" id="433724"/>
    <lineage>
        <taxon>unclassified sequences</taxon>
        <taxon>metagenomes</taxon>
        <taxon>organismal metagenomes</taxon>
    </lineage>
</organism>
<dbReference type="EMBL" id="SNRY01007161">
    <property type="protein sequence ID" value="KAA6310977.1"/>
    <property type="molecule type" value="Genomic_DNA"/>
</dbReference>
<comment type="caution">
    <text evidence="1">The sequence shown here is derived from an EMBL/GenBank/DDBJ whole genome shotgun (WGS) entry which is preliminary data.</text>
</comment>
<dbReference type="AlphaFoldDB" id="A0A5J4PN54"/>
<proteinExistence type="predicted"/>
<reference evidence="1" key="1">
    <citation type="submission" date="2019-03" db="EMBL/GenBank/DDBJ databases">
        <title>Single cell metagenomics reveals metabolic interactions within the superorganism composed of flagellate Streblomastix strix and complex community of Bacteroidetes bacteria on its surface.</title>
        <authorList>
            <person name="Treitli S.C."/>
            <person name="Kolisko M."/>
            <person name="Husnik F."/>
            <person name="Keeling P."/>
            <person name="Hampl V."/>
        </authorList>
    </citation>
    <scope>NUCLEOTIDE SEQUENCE</scope>
    <source>
        <strain evidence="1">STM</strain>
    </source>
</reference>
<accession>A0A5J4PN54</accession>
<protein>
    <submittedName>
        <fullName evidence="1">Uncharacterized protein</fullName>
    </submittedName>
</protein>